<keyword evidence="6 8" id="KW-0472">Membrane</keyword>
<protein>
    <submittedName>
        <fullName evidence="12">t-SNARE protein</fullName>
    </submittedName>
</protein>
<evidence type="ECO:0000256" key="2">
    <source>
        <dbReference type="ARBA" id="ARBA00022448"/>
    </source>
</evidence>
<dbReference type="Proteomes" id="UP001472866">
    <property type="component" value="Chromosome 02"/>
</dbReference>
<organism evidence="11">
    <name type="scientific">Chloropicon roscoffensis</name>
    <dbReference type="NCBI Taxonomy" id="1461544"/>
    <lineage>
        <taxon>Eukaryota</taxon>
        <taxon>Viridiplantae</taxon>
        <taxon>Chlorophyta</taxon>
        <taxon>Chloropicophyceae</taxon>
        <taxon>Chloropicales</taxon>
        <taxon>Chloropicaceae</taxon>
        <taxon>Chloropicon</taxon>
    </lineage>
</organism>
<comment type="subcellular location">
    <subcellularLocation>
        <location evidence="1">Membrane</location>
        <topology evidence="1">Single-pass membrane protein</topology>
    </subcellularLocation>
</comment>
<evidence type="ECO:0000313" key="11">
    <source>
        <dbReference type="EMBL" id="CAE0188655.1"/>
    </source>
</evidence>
<keyword evidence="13" id="KW-1185">Reference proteome</keyword>
<feature type="domain" description="T-SNARE coiled-coil homology" evidence="9">
    <location>
        <begin position="148"/>
        <end position="210"/>
    </location>
</feature>
<dbReference type="CDD" id="cd15841">
    <property type="entry name" value="SNARE_Qc"/>
    <property type="match status" value="1"/>
</dbReference>
<name>A0A7S3FMN9_9CHLO</name>
<keyword evidence="4" id="KW-0653">Protein transport</keyword>
<proteinExistence type="predicted"/>
<dbReference type="EMBL" id="HBHZ01002221">
    <property type="protein sequence ID" value="CAE0188654.1"/>
    <property type="molecule type" value="Transcribed_RNA"/>
</dbReference>
<dbReference type="EMBL" id="CP151502">
    <property type="protein sequence ID" value="WZN59977.1"/>
    <property type="molecule type" value="Genomic_DNA"/>
</dbReference>
<dbReference type="GO" id="GO:0016020">
    <property type="term" value="C:membrane"/>
    <property type="evidence" value="ECO:0007669"/>
    <property type="project" value="UniProtKB-SubCell"/>
</dbReference>
<feature type="compositionally biased region" description="Basic and acidic residues" evidence="7">
    <location>
        <begin position="104"/>
        <end position="116"/>
    </location>
</feature>
<dbReference type="GO" id="GO:0015031">
    <property type="term" value="P:protein transport"/>
    <property type="evidence" value="ECO:0007669"/>
    <property type="project" value="UniProtKB-KW"/>
</dbReference>
<keyword evidence="3 8" id="KW-0812">Transmembrane</keyword>
<dbReference type="GO" id="GO:0012505">
    <property type="term" value="C:endomembrane system"/>
    <property type="evidence" value="ECO:0007669"/>
    <property type="project" value="UniProtKB-ARBA"/>
</dbReference>
<dbReference type="AlphaFoldDB" id="A0A7S3FMN9"/>
<keyword evidence="5 8" id="KW-1133">Transmembrane helix</keyword>
<evidence type="ECO:0000256" key="5">
    <source>
        <dbReference type="ARBA" id="ARBA00022989"/>
    </source>
</evidence>
<evidence type="ECO:0000256" key="7">
    <source>
        <dbReference type="SAM" id="MobiDB-lite"/>
    </source>
</evidence>
<dbReference type="Gene3D" id="1.20.5.110">
    <property type="match status" value="1"/>
</dbReference>
<feature type="transmembrane region" description="Helical" evidence="8">
    <location>
        <begin position="219"/>
        <end position="240"/>
    </location>
</feature>
<dbReference type="PROSITE" id="PS50192">
    <property type="entry name" value="T_SNARE"/>
    <property type="match status" value="1"/>
</dbReference>
<keyword evidence="2" id="KW-0813">Transport</keyword>
<reference evidence="12 13" key="2">
    <citation type="submission" date="2024-03" db="EMBL/GenBank/DDBJ databases">
        <title>Complete genome sequence of the green alga Chloropicon roscoffensis RCC1871.</title>
        <authorList>
            <person name="Lemieux C."/>
            <person name="Pombert J.-F."/>
            <person name="Otis C."/>
            <person name="Turmel M."/>
        </authorList>
    </citation>
    <scope>NUCLEOTIDE SEQUENCE [LARGE SCALE GENOMIC DNA]</scope>
    <source>
        <strain evidence="12 13">RCC1871</strain>
    </source>
</reference>
<dbReference type="EMBL" id="HBHZ01002222">
    <property type="protein sequence ID" value="CAE0188655.1"/>
    <property type="molecule type" value="Transcribed_RNA"/>
</dbReference>
<evidence type="ECO:0000259" key="9">
    <source>
        <dbReference type="PROSITE" id="PS50192"/>
    </source>
</evidence>
<evidence type="ECO:0000256" key="6">
    <source>
        <dbReference type="ARBA" id="ARBA00023136"/>
    </source>
</evidence>
<evidence type="ECO:0000256" key="8">
    <source>
        <dbReference type="SAM" id="Phobius"/>
    </source>
</evidence>
<dbReference type="InterPro" id="IPR000727">
    <property type="entry name" value="T_SNARE_dom"/>
</dbReference>
<evidence type="ECO:0000313" key="12">
    <source>
        <dbReference type="EMBL" id="WZN59977.1"/>
    </source>
</evidence>
<dbReference type="GO" id="GO:0005737">
    <property type="term" value="C:cytoplasm"/>
    <property type="evidence" value="ECO:0007669"/>
    <property type="project" value="UniProtKB-ARBA"/>
</dbReference>
<evidence type="ECO:0000256" key="4">
    <source>
        <dbReference type="ARBA" id="ARBA00022927"/>
    </source>
</evidence>
<accession>A0A7S3FMN9</accession>
<evidence type="ECO:0000256" key="1">
    <source>
        <dbReference type="ARBA" id="ARBA00004167"/>
    </source>
</evidence>
<gene>
    <name evidence="10" type="ORF">CROS1456_LOCUS1723</name>
    <name evidence="11" type="ORF">CROS1456_LOCUS1724</name>
    <name evidence="12" type="ORF">HKI87_02g15050</name>
</gene>
<feature type="region of interest" description="Disordered" evidence="7">
    <location>
        <begin position="104"/>
        <end position="137"/>
    </location>
</feature>
<sequence>MSADSWTREYGDVKASCDELYELIRERNSMTAASASSTGGGAREQDVHKLSAQCRRKLTSLSNKINDLEAGVGVGGGVTQREASRRTELVHALRVRKDQLKDLMSRDGQRKSERTKLLGGAGEGQRRPGAETADTAGLDSRGVLQLQKQALRSQEDEIAELGAAVRQTKHVALAINEEVDLHQHLLDDLDSSVDNTQSMMKFARRKLEQVSRKSGSCKYIMVMILLVVVLALVISMSHMLTS</sequence>
<evidence type="ECO:0000256" key="3">
    <source>
        <dbReference type="ARBA" id="ARBA00022692"/>
    </source>
</evidence>
<dbReference type="SUPFAM" id="SSF58038">
    <property type="entry name" value="SNARE fusion complex"/>
    <property type="match status" value="1"/>
</dbReference>
<dbReference type="PANTHER" id="PTHR12791">
    <property type="entry name" value="GOLGI SNARE BET1-RELATED"/>
    <property type="match status" value="1"/>
</dbReference>
<dbReference type="Pfam" id="PF05739">
    <property type="entry name" value="SNARE"/>
    <property type="match status" value="1"/>
</dbReference>
<reference evidence="11" key="1">
    <citation type="submission" date="2021-01" db="EMBL/GenBank/DDBJ databases">
        <authorList>
            <person name="Corre E."/>
            <person name="Pelletier E."/>
            <person name="Niang G."/>
            <person name="Scheremetjew M."/>
            <person name="Finn R."/>
            <person name="Kale V."/>
            <person name="Holt S."/>
            <person name="Cochrane G."/>
            <person name="Meng A."/>
            <person name="Brown T."/>
            <person name="Cohen L."/>
        </authorList>
    </citation>
    <scope>NUCLEOTIDE SEQUENCE</scope>
    <source>
        <strain evidence="11">RCC1871</strain>
    </source>
</reference>
<evidence type="ECO:0000313" key="13">
    <source>
        <dbReference type="Proteomes" id="UP001472866"/>
    </source>
</evidence>
<evidence type="ECO:0000313" key="10">
    <source>
        <dbReference type="EMBL" id="CAE0188654.1"/>
    </source>
</evidence>